<keyword evidence="4" id="KW-0808">Transferase</keyword>
<organism evidence="6 7">
    <name type="scientific">Mycena rosella</name>
    <name type="common">Pink bonnet</name>
    <name type="synonym">Agaricus rosellus</name>
    <dbReference type="NCBI Taxonomy" id="1033263"/>
    <lineage>
        <taxon>Eukaryota</taxon>
        <taxon>Fungi</taxon>
        <taxon>Dikarya</taxon>
        <taxon>Basidiomycota</taxon>
        <taxon>Agaricomycotina</taxon>
        <taxon>Agaricomycetes</taxon>
        <taxon>Agaricomycetidae</taxon>
        <taxon>Agaricales</taxon>
        <taxon>Marasmiineae</taxon>
        <taxon>Mycenaceae</taxon>
        <taxon>Mycena</taxon>
    </lineage>
</organism>
<protein>
    <recommendedName>
        <fullName evidence="8">N6-adenine methyltransferase-domain-containing protein</fullName>
    </recommendedName>
</protein>
<evidence type="ECO:0000256" key="5">
    <source>
        <dbReference type="SAM" id="MobiDB-lite"/>
    </source>
</evidence>
<name>A0AAD7GA78_MYCRO</name>
<evidence type="ECO:0008006" key="8">
    <source>
        <dbReference type="Google" id="ProtNLM"/>
    </source>
</evidence>
<dbReference type="PANTHER" id="PTHR13200:SF0">
    <property type="entry name" value="EEF1A LYSINE METHYLTRANSFERASE 1"/>
    <property type="match status" value="1"/>
</dbReference>
<feature type="compositionally biased region" description="Pro residues" evidence="5">
    <location>
        <begin position="163"/>
        <end position="176"/>
    </location>
</feature>
<keyword evidence="3" id="KW-0489">Methyltransferase</keyword>
<reference evidence="6" key="1">
    <citation type="submission" date="2023-03" db="EMBL/GenBank/DDBJ databases">
        <title>Massive genome expansion in bonnet fungi (Mycena s.s.) driven by repeated elements and novel gene families across ecological guilds.</title>
        <authorList>
            <consortium name="Lawrence Berkeley National Laboratory"/>
            <person name="Harder C.B."/>
            <person name="Miyauchi S."/>
            <person name="Viragh M."/>
            <person name="Kuo A."/>
            <person name="Thoen E."/>
            <person name="Andreopoulos B."/>
            <person name="Lu D."/>
            <person name="Skrede I."/>
            <person name="Drula E."/>
            <person name="Henrissat B."/>
            <person name="Morin E."/>
            <person name="Kohler A."/>
            <person name="Barry K."/>
            <person name="LaButti K."/>
            <person name="Morin E."/>
            <person name="Salamov A."/>
            <person name="Lipzen A."/>
            <person name="Mereny Z."/>
            <person name="Hegedus B."/>
            <person name="Baldrian P."/>
            <person name="Stursova M."/>
            <person name="Weitz H."/>
            <person name="Taylor A."/>
            <person name="Grigoriev I.V."/>
            <person name="Nagy L.G."/>
            <person name="Martin F."/>
            <person name="Kauserud H."/>
        </authorList>
    </citation>
    <scope>NUCLEOTIDE SEQUENCE</scope>
    <source>
        <strain evidence="6">CBHHK067</strain>
    </source>
</reference>
<gene>
    <name evidence="6" type="ORF">B0H17DRAFT_1335405</name>
</gene>
<keyword evidence="7" id="KW-1185">Reference proteome</keyword>
<feature type="region of interest" description="Disordered" evidence="5">
    <location>
        <begin position="161"/>
        <end position="282"/>
    </location>
</feature>
<dbReference type="PANTHER" id="PTHR13200">
    <property type="entry name" value="EEF1A LYSINE METHYLTRANSFERASE 1"/>
    <property type="match status" value="1"/>
</dbReference>
<sequence length="553" mass="60633">MMRAGKSQDDLSRKRARSSPPLRDREAGISNEENAYRDGSPEVQAADDELGSFFSEENWRGVCGVDTARLGGADSEPPLKRRHMRGGSPSELGDRAHQMDATAREFLPGAAEEMDGWRPVTPSPELQREHGEIQNASVAANHAEVKVEELSLVSSASTFGTLPWPPRLPCPMPFPPAQQRSRNYRRPKRFSDGILKSPTPLPSMRKTAKGAAAPRGGSKCDSRPPSPSPHQRDAPSSPTDSPARPATQQPTPPSTPPTAQPSFATTATSPREELEPSPVVTPWHGIEDFETYMEVTGRTQDLIEDCLSRFTSEAALLSVVPVIRAPPSPLSTVSTMSSSPPALDPNTLALLDSFIASKTEEERRFNELAEQAAARKPMITVDEYRLAFGEDWQLSQFWYTTPFAMRFARVVHSLCTPSTSIAFLCCPTAFVAFQNTNQLKNARLLEVDGRFGSVDIAVVDPPFLNEYTNANIVTTLRQILRPGGKLLLMTSVSIAPILERLYDSAPLGPLRQTKIEVVHSRLRNDFACWGSWAGAEELGADEDWEEEPAPAHS</sequence>
<dbReference type="InterPro" id="IPR029063">
    <property type="entry name" value="SAM-dependent_MTases_sf"/>
</dbReference>
<accession>A0AAD7GA78</accession>
<dbReference type="Proteomes" id="UP001221757">
    <property type="component" value="Unassembled WGS sequence"/>
</dbReference>
<dbReference type="Pfam" id="PF10237">
    <property type="entry name" value="N6-adenineMlase"/>
    <property type="match status" value="1"/>
</dbReference>
<dbReference type="GO" id="GO:0016279">
    <property type="term" value="F:protein-lysine N-methyltransferase activity"/>
    <property type="evidence" value="ECO:0007669"/>
    <property type="project" value="InterPro"/>
</dbReference>
<feature type="compositionally biased region" description="Pro residues" evidence="5">
    <location>
        <begin position="250"/>
        <end position="259"/>
    </location>
</feature>
<feature type="compositionally biased region" description="Low complexity" evidence="5">
    <location>
        <begin position="260"/>
        <end position="269"/>
    </location>
</feature>
<feature type="region of interest" description="Disordered" evidence="5">
    <location>
        <begin position="67"/>
        <end position="100"/>
    </location>
</feature>
<dbReference type="GO" id="GO:0005737">
    <property type="term" value="C:cytoplasm"/>
    <property type="evidence" value="ECO:0007669"/>
    <property type="project" value="UniProtKB-SubCell"/>
</dbReference>
<dbReference type="InterPro" id="IPR019369">
    <property type="entry name" value="Efm5/EEF1AKMT1"/>
</dbReference>
<evidence type="ECO:0000256" key="4">
    <source>
        <dbReference type="ARBA" id="ARBA00022679"/>
    </source>
</evidence>
<dbReference type="InterPro" id="IPR041370">
    <property type="entry name" value="Mlase_EEF1AKMT1/ZCCHC4"/>
</dbReference>
<feature type="compositionally biased region" description="Basic and acidic residues" evidence="5">
    <location>
        <begin position="1"/>
        <end position="13"/>
    </location>
</feature>
<dbReference type="SUPFAM" id="SSF53335">
    <property type="entry name" value="S-adenosyl-L-methionine-dependent methyltransferases"/>
    <property type="match status" value="1"/>
</dbReference>
<comment type="caution">
    <text evidence="6">The sequence shown here is derived from an EMBL/GenBank/DDBJ whole genome shotgun (WGS) entry which is preliminary data.</text>
</comment>
<evidence type="ECO:0000256" key="2">
    <source>
        <dbReference type="ARBA" id="ARBA00022490"/>
    </source>
</evidence>
<keyword evidence="2" id="KW-0963">Cytoplasm</keyword>
<proteinExistence type="predicted"/>
<feature type="region of interest" description="Disordered" evidence="5">
    <location>
        <begin position="1"/>
        <end position="51"/>
    </location>
</feature>
<evidence type="ECO:0000313" key="6">
    <source>
        <dbReference type="EMBL" id="KAJ7671857.1"/>
    </source>
</evidence>
<dbReference type="EMBL" id="JARKIE010000171">
    <property type="protein sequence ID" value="KAJ7671857.1"/>
    <property type="molecule type" value="Genomic_DNA"/>
</dbReference>
<dbReference type="GO" id="GO:0032259">
    <property type="term" value="P:methylation"/>
    <property type="evidence" value="ECO:0007669"/>
    <property type="project" value="UniProtKB-KW"/>
</dbReference>
<evidence type="ECO:0000256" key="1">
    <source>
        <dbReference type="ARBA" id="ARBA00004496"/>
    </source>
</evidence>
<comment type="subcellular location">
    <subcellularLocation>
        <location evidence="1">Cytoplasm</location>
    </subcellularLocation>
</comment>
<evidence type="ECO:0000256" key="3">
    <source>
        <dbReference type="ARBA" id="ARBA00022603"/>
    </source>
</evidence>
<dbReference type="AlphaFoldDB" id="A0AAD7GA78"/>
<evidence type="ECO:0000313" key="7">
    <source>
        <dbReference type="Proteomes" id="UP001221757"/>
    </source>
</evidence>